<proteinExistence type="predicted"/>
<dbReference type="Proteomes" id="UP000494106">
    <property type="component" value="Unassembled WGS sequence"/>
</dbReference>
<comment type="caution">
    <text evidence="2">The sequence shown here is derived from an EMBL/GenBank/DDBJ whole genome shotgun (WGS) entry which is preliminary data.</text>
</comment>
<keyword evidence="3" id="KW-1185">Reference proteome</keyword>
<evidence type="ECO:0000313" key="3">
    <source>
        <dbReference type="Proteomes" id="UP000494106"/>
    </source>
</evidence>
<reference evidence="3 4" key="1">
    <citation type="submission" date="2020-04" db="EMBL/GenBank/DDBJ databases">
        <authorList>
            <person name="Wallbank WR R."/>
            <person name="Pardo Diaz C."/>
            <person name="Kozak K."/>
            <person name="Martin S."/>
            <person name="Jiggins C."/>
            <person name="Moest M."/>
            <person name="Warren A I."/>
            <person name="Byers J.R.P. K."/>
            <person name="Montejo-Kovacevich G."/>
            <person name="Yen C E."/>
        </authorList>
    </citation>
    <scope>NUCLEOTIDE SEQUENCE [LARGE SCALE GENOMIC DNA]</scope>
</reference>
<dbReference type="OrthoDB" id="7474955at2759"/>
<evidence type="ECO:0000313" key="1">
    <source>
        <dbReference type="EMBL" id="CAB3232762.1"/>
    </source>
</evidence>
<accession>A0A8S0ZSJ5</accession>
<evidence type="ECO:0000313" key="2">
    <source>
        <dbReference type="EMBL" id="CAB3237626.1"/>
    </source>
</evidence>
<name>A0A8S0ZSJ5_ARCPL</name>
<dbReference type="EMBL" id="CADEBD010000291">
    <property type="protein sequence ID" value="CAB3232762.1"/>
    <property type="molecule type" value="Genomic_DNA"/>
</dbReference>
<dbReference type="AlphaFoldDB" id="A0A8S0ZSJ5"/>
<evidence type="ECO:0000313" key="4">
    <source>
        <dbReference type="Proteomes" id="UP000494256"/>
    </source>
</evidence>
<dbReference type="Proteomes" id="UP000494256">
    <property type="component" value="Unassembled WGS sequence"/>
</dbReference>
<sequence>MARANRDPDFFNQLIEHNPIPGLIIRAGRIINNDAIMPAAYDAAMVYHDASAVRALMNYTSAKMRDVNIITGQRLRQKLLTL</sequence>
<gene>
    <name evidence="1" type="ORF">APLA_LOCUS5805</name>
    <name evidence="2" type="ORF">APLA_LOCUS7002</name>
</gene>
<protein>
    <submittedName>
        <fullName evidence="2">Uncharacterized protein</fullName>
    </submittedName>
</protein>
<dbReference type="EMBL" id="CADEBC010000492">
    <property type="protein sequence ID" value="CAB3237626.1"/>
    <property type="molecule type" value="Genomic_DNA"/>
</dbReference>
<organism evidence="2 3">
    <name type="scientific">Arctia plantaginis</name>
    <name type="common">Wood tiger moth</name>
    <name type="synonym">Phalaena plantaginis</name>
    <dbReference type="NCBI Taxonomy" id="874455"/>
    <lineage>
        <taxon>Eukaryota</taxon>
        <taxon>Metazoa</taxon>
        <taxon>Ecdysozoa</taxon>
        <taxon>Arthropoda</taxon>
        <taxon>Hexapoda</taxon>
        <taxon>Insecta</taxon>
        <taxon>Pterygota</taxon>
        <taxon>Neoptera</taxon>
        <taxon>Endopterygota</taxon>
        <taxon>Lepidoptera</taxon>
        <taxon>Glossata</taxon>
        <taxon>Ditrysia</taxon>
        <taxon>Noctuoidea</taxon>
        <taxon>Erebidae</taxon>
        <taxon>Arctiinae</taxon>
        <taxon>Arctia</taxon>
    </lineage>
</organism>